<evidence type="ECO:0000259" key="4">
    <source>
        <dbReference type="PROSITE" id="PS01124"/>
    </source>
</evidence>
<dbReference type="PANTHER" id="PTHR46796">
    <property type="entry name" value="HTH-TYPE TRANSCRIPTIONAL ACTIVATOR RHAS-RELATED"/>
    <property type="match status" value="1"/>
</dbReference>
<keyword evidence="2" id="KW-0238">DNA-binding</keyword>
<dbReference type="PANTHER" id="PTHR46796:SF2">
    <property type="entry name" value="TRANSCRIPTIONAL REGULATORY PROTEIN"/>
    <property type="match status" value="1"/>
</dbReference>
<dbReference type="PROSITE" id="PS00041">
    <property type="entry name" value="HTH_ARAC_FAMILY_1"/>
    <property type="match status" value="1"/>
</dbReference>
<evidence type="ECO:0000313" key="5">
    <source>
        <dbReference type="EMBL" id="SCL57393.1"/>
    </source>
</evidence>
<reference evidence="6" key="1">
    <citation type="submission" date="2016-06" db="EMBL/GenBank/DDBJ databases">
        <authorList>
            <person name="Varghese N."/>
            <person name="Submissions Spin"/>
        </authorList>
    </citation>
    <scope>NUCLEOTIDE SEQUENCE [LARGE SCALE GENOMIC DNA]</scope>
    <source>
        <strain evidence="6">DSM 44814</strain>
    </source>
</reference>
<evidence type="ECO:0000256" key="3">
    <source>
        <dbReference type="ARBA" id="ARBA00023163"/>
    </source>
</evidence>
<dbReference type="AlphaFoldDB" id="A0A1C6UU61"/>
<dbReference type="InterPro" id="IPR020449">
    <property type="entry name" value="Tscrpt_reg_AraC-type_HTH"/>
</dbReference>
<feature type="domain" description="HTH araC/xylS-type" evidence="4">
    <location>
        <begin position="10"/>
        <end position="108"/>
    </location>
</feature>
<dbReference type="SUPFAM" id="SSF46689">
    <property type="entry name" value="Homeodomain-like"/>
    <property type="match status" value="2"/>
</dbReference>
<dbReference type="PROSITE" id="PS01124">
    <property type="entry name" value="HTH_ARAC_FAMILY_2"/>
    <property type="match status" value="1"/>
</dbReference>
<organism evidence="5 6">
    <name type="scientific">Micromonospora eburnea</name>
    <dbReference type="NCBI Taxonomy" id="227316"/>
    <lineage>
        <taxon>Bacteria</taxon>
        <taxon>Bacillati</taxon>
        <taxon>Actinomycetota</taxon>
        <taxon>Actinomycetes</taxon>
        <taxon>Micromonosporales</taxon>
        <taxon>Micromonosporaceae</taxon>
        <taxon>Micromonospora</taxon>
    </lineage>
</organism>
<dbReference type="Pfam" id="PF12833">
    <property type="entry name" value="HTH_18"/>
    <property type="match status" value="1"/>
</dbReference>
<dbReference type="InterPro" id="IPR050204">
    <property type="entry name" value="AraC_XylS_family_regulators"/>
</dbReference>
<dbReference type="GO" id="GO:0043565">
    <property type="term" value="F:sequence-specific DNA binding"/>
    <property type="evidence" value="ECO:0007669"/>
    <property type="project" value="InterPro"/>
</dbReference>
<dbReference type="OrthoDB" id="9816011at2"/>
<evidence type="ECO:0000256" key="1">
    <source>
        <dbReference type="ARBA" id="ARBA00023015"/>
    </source>
</evidence>
<proteinExistence type="predicted"/>
<dbReference type="Gene3D" id="1.10.10.60">
    <property type="entry name" value="Homeodomain-like"/>
    <property type="match status" value="2"/>
</dbReference>
<dbReference type="STRING" id="227316.GA0070604_3616"/>
<dbReference type="InterPro" id="IPR018060">
    <property type="entry name" value="HTH_AraC"/>
</dbReference>
<protein>
    <submittedName>
        <fullName evidence="5">Transcriptional regulator, AraC family</fullName>
    </submittedName>
</protein>
<sequence>MSSHFVDAVERSIMLMRDNLGEQLTVDDMARAAMFSKFHYTRVFQRVTGVSPGRFLSALRLQRAKSLLLSTSMNVADISVHVGYNSVGTFSSRFTRSVGLPPTEYRRRGGVLRSITAAEPDDVTAGAGGVVSGVVSACSSAALEVVFLGLFKSRIPEGRPVSCTTLAGPGRFTLDKVPEGTWYLLCHGLGPGFGADGGTRREATALFGCHGPFRIGAEQTLDVVVRLGPARLCDPPMLLALPDVRTVAPVRRSRWGGAGVGRAA</sequence>
<accession>A0A1C6UU61</accession>
<name>A0A1C6UU61_9ACTN</name>
<evidence type="ECO:0000313" key="6">
    <source>
        <dbReference type="Proteomes" id="UP000199696"/>
    </source>
</evidence>
<dbReference type="GO" id="GO:0003700">
    <property type="term" value="F:DNA-binding transcription factor activity"/>
    <property type="evidence" value="ECO:0007669"/>
    <property type="project" value="InterPro"/>
</dbReference>
<dbReference type="Proteomes" id="UP000199696">
    <property type="component" value="Unassembled WGS sequence"/>
</dbReference>
<dbReference type="SMART" id="SM00342">
    <property type="entry name" value="HTH_ARAC"/>
    <property type="match status" value="1"/>
</dbReference>
<dbReference type="RefSeq" id="WP_091119338.1">
    <property type="nucleotide sequence ID" value="NZ_FMHY01000002.1"/>
</dbReference>
<keyword evidence="6" id="KW-1185">Reference proteome</keyword>
<keyword evidence="3" id="KW-0804">Transcription</keyword>
<keyword evidence="1" id="KW-0805">Transcription regulation</keyword>
<dbReference type="InterPro" id="IPR018062">
    <property type="entry name" value="HTH_AraC-typ_CS"/>
</dbReference>
<evidence type="ECO:0000256" key="2">
    <source>
        <dbReference type="ARBA" id="ARBA00023125"/>
    </source>
</evidence>
<dbReference type="EMBL" id="FMHY01000002">
    <property type="protein sequence ID" value="SCL57393.1"/>
    <property type="molecule type" value="Genomic_DNA"/>
</dbReference>
<dbReference type="InterPro" id="IPR009057">
    <property type="entry name" value="Homeodomain-like_sf"/>
</dbReference>
<dbReference type="PRINTS" id="PR00032">
    <property type="entry name" value="HTHARAC"/>
</dbReference>
<gene>
    <name evidence="5" type="ORF">GA0070604_3616</name>
</gene>